<gene>
    <name evidence="1" type="ORF">Vadar_009629</name>
</gene>
<evidence type="ECO:0000313" key="1">
    <source>
        <dbReference type="EMBL" id="KAH7851309.1"/>
    </source>
</evidence>
<protein>
    <submittedName>
        <fullName evidence="1">Uncharacterized protein</fullName>
    </submittedName>
</protein>
<reference evidence="1 2" key="1">
    <citation type="journal article" date="2021" name="Hortic Res">
        <title>High-quality reference genome and annotation aids understanding of berry development for evergreen blueberry (Vaccinium darrowii).</title>
        <authorList>
            <person name="Yu J."/>
            <person name="Hulse-Kemp A.M."/>
            <person name="Babiker E."/>
            <person name="Staton M."/>
        </authorList>
    </citation>
    <scope>NUCLEOTIDE SEQUENCE [LARGE SCALE GENOMIC DNA]</scope>
    <source>
        <strain evidence="2">cv. NJ 8807/NJ 8810</strain>
        <tissue evidence="1">Young leaf</tissue>
    </source>
</reference>
<accession>A0ACB7YDT6</accession>
<organism evidence="1 2">
    <name type="scientific">Vaccinium darrowii</name>
    <dbReference type="NCBI Taxonomy" id="229202"/>
    <lineage>
        <taxon>Eukaryota</taxon>
        <taxon>Viridiplantae</taxon>
        <taxon>Streptophyta</taxon>
        <taxon>Embryophyta</taxon>
        <taxon>Tracheophyta</taxon>
        <taxon>Spermatophyta</taxon>
        <taxon>Magnoliopsida</taxon>
        <taxon>eudicotyledons</taxon>
        <taxon>Gunneridae</taxon>
        <taxon>Pentapetalae</taxon>
        <taxon>asterids</taxon>
        <taxon>Ericales</taxon>
        <taxon>Ericaceae</taxon>
        <taxon>Vaccinioideae</taxon>
        <taxon>Vaccinieae</taxon>
        <taxon>Vaccinium</taxon>
    </lineage>
</organism>
<proteinExistence type="predicted"/>
<dbReference type="Proteomes" id="UP000828048">
    <property type="component" value="Chromosome 8"/>
</dbReference>
<keyword evidence="2" id="KW-1185">Reference proteome</keyword>
<name>A0ACB7YDT6_9ERIC</name>
<evidence type="ECO:0000313" key="2">
    <source>
        <dbReference type="Proteomes" id="UP000828048"/>
    </source>
</evidence>
<dbReference type="EMBL" id="CM037158">
    <property type="protein sequence ID" value="KAH7851309.1"/>
    <property type="molecule type" value="Genomic_DNA"/>
</dbReference>
<comment type="caution">
    <text evidence="1">The sequence shown here is derived from an EMBL/GenBank/DDBJ whole genome shotgun (WGS) entry which is preliminary data.</text>
</comment>
<sequence length="111" mass="11727">MGPLVMGLTKPSKLSKKKLISFTFCSIALFAGATLYSLSSTEQLPENNPGTIANSSSSSSSSSPSKEEAAKAQIACDYNNGKWVPDKLGPMYNGTSCGVITNYQLHGSWEA</sequence>